<keyword evidence="1" id="KW-0472">Membrane</keyword>
<organism evidence="2 3">
    <name type="scientific">Jimgerdemannia flammicorona</name>
    <dbReference type="NCBI Taxonomy" id="994334"/>
    <lineage>
        <taxon>Eukaryota</taxon>
        <taxon>Fungi</taxon>
        <taxon>Fungi incertae sedis</taxon>
        <taxon>Mucoromycota</taxon>
        <taxon>Mucoromycotina</taxon>
        <taxon>Endogonomycetes</taxon>
        <taxon>Endogonales</taxon>
        <taxon>Endogonaceae</taxon>
        <taxon>Jimgerdemannia</taxon>
    </lineage>
</organism>
<dbReference type="Proteomes" id="UP000274822">
    <property type="component" value="Unassembled WGS sequence"/>
</dbReference>
<reference evidence="2 3" key="1">
    <citation type="journal article" date="2018" name="New Phytol.">
        <title>Phylogenomics of Endogonaceae and evolution of mycorrhizas within Mucoromycota.</title>
        <authorList>
            <person name="Chang Y."/>
            <person name="Desiro A."/>
            <person name="Na H."/>
            <person name="Sandor L."/>
            <person name="Lipzen A."/>
            <person name="Clum A."/>
            <person name="Barry K."/>
            <person name="Grigoriev I.V."/>
            <person name="Martin F.M."/>
            <person name="Stajich J.E."/>
            <person name="Smith M.E."/>
            <person name="Bonito G."/>
            <person name="Spatafora J.W."/>
        </authorList>
    </citation>
    <scope>NUCLEOTIDE SEQUENCE [LARGE SCALE GENOMIC DNA]</scope>
    <source>
        <strain evidence="2 3">AD002</strain>
    </source>
</reference>
<gene>
    <name evidence="2" type="ORF">BC938DRAFT_473806</name>
</gene>
<keyword evidence="1" id="KW-0812">Transmembrane</keyword>
<dbReference type="EMBL" id="RBNJ01016468">
    <property type="protein sequence ID" value="RUS24303.1"/>
    <property type="molecule type" value="Genomic_DNA"/>
</dbReference>
<keyword evidence="1" id="KW-1133">Transmembrane helix</keyword>
<accession>A0A433Q3A9</accession>
<evidence type="ECO:0008006" key="4">
    <source>
        <dbReference type="Google" id="ProtNLM"/>
    </source>
</evidence>
<proteinExistence type="predicted"/>
<feature type="transmembrane region" description="Helical" evidence="1">
    <location>
        <begin position="41"/>
        <end position="62"/>
    </location>
</feature>
<feature type="transmembrane region" description="Helical" evidence="1">
    <location>
        <begin position="83"/>
        <end position="103"/>
    </location>
</feature>
<sequence length="125" mass="13874">MSAFIDLSNSRNPFPWIPDTQLARAPAGVLFPEYYEFLMGWRIPVAAIATYILVVELANSQVKEEKLSRMASGGKAKAKSNSSPAFTAFIFLHNAALCLYSGWTFYNSFTTFKATFAPEGAFWNA</sequence>
<evidence type="ECO:0000256" key="1">
    <source>
        <dbReference type="SAM" id="Phobius"/>
    </source>
</evidence>
<protein>
    <recommendedName>
        <fullName evidence="4">Very-long-chain 3-oxoacyl-CoA synthase</fullName>
    </recommendedName>
</protein>
<evidence type="ECO:0000313" key="3">
    <source>
        <dbReference type="Proteomes" id="UP000274822"/>
    </source>
</evidence>
<name>A0A433Q3A9_9FUNG</name>
<dbReference type="AlphaFoldDB" id="A0A433Q3A9"/>
<keyword evidence="3" id="KW-1185">Reference proteome</keyword>
<feature type="non-terminal residue" evidence="2">
    <location>
        <position position="125"/>
    </location>
</feature>
<evidence type="ECO:0000313" key="2">
    <source>
        <dbReference type="EMBL" id="RUS24303.1"/>
    </source>
</evidence>
<comment type="caution">
    <text evidence="2">The sequence shown here is derived from an EMBL/GenBank/DDBJ whole genome shotgun (WGS) entry which is preliminary data.</text>
</comment>